<reference evidence="2 3" key="1">
    <citation type="submission" date="2023-03" db="EMBL/GenBank/DDBJ databases">
        <title>Genome insight into feeding habits of ladybird beetles.</title>
        <authorList>
            <person name="Li H.-S."/>
            <person name="Huang Y.-H."/>
            <person name="Pang H."/>
        </authorList>
    </citation>
    <scope>NUCLEOTIDE SEQUENCE [LARGE SCALE GENOMIC DNA]</scope>
    <source>
        <strain evidence="2">SYSU_2023b</strain>
        <tissue evidence="2">Whole body</tissue>
    </source>
</reference>
<evidence type="ECO:0000313" key="3">
    <source>
        <dbReference type="Proteomes" id="UP001431783"/>
    </source>
</evidence>
<protein>
    <submittedName>
        <fullName evidence="2">Uncharacterized protein</fullName>
    </submittedName>
</protein>
<proteinExistence type="predicted"/>
<feature type="transmembrane region" description="Helical" evidence="1">
    <location>
        <begin position="47"/>
        <end position="66"/>
    </location>
</feature>
<sequence length="76" mass="9150">MKKHETSNSKTYWIIRRNESVRGYWPIGLRFSQILLKSNYQVCVSELALQIFILQFMQYVLYILYLDMMGSPLRII</sequence>
<keyword evidence="1" id="KW-0812">Transmembrane</keyword>
<keyword evidence="3" id="KW-1185">Reference proteome</keyword>
<accession>A0AAW1TIQ8</accession>
<dbReference type="Proteomes" id="UP001431783">
    <property type="component" value="Unassembled WGS sequence"/>
</dbReference>
<name>A0AAW1TIQ8_9CUCU</name>
<keyword evidence="1" id="KW-0472">Membrane</keyword>
<keyword evidence="1" id="KW-1133">Transmembrane helix</keyword>
<evidence type="ECO:0000313" key="2">
    <source>
        <dbReference type="EMBL" id="KAK9869198.1"/>
    </source>
</evidence>
<comment type="caution">
    <text evidence="2">The sequence shown here is derived from an EMBL/GenBank/DDBJ whole genome shotgun (WGS) entry which is preliminary data.</text>
</comment>
<dbReference type="EMBL" id="JARQZJ010000001">
    <property type="protein sequence ID" value="KAK9869198.1"/>
    <property type="molecule type" value="Genomic_DNA"/>
</dbReference>
<gene>
    <name evidence="2" type="ORF">WA026_002946</name>
</gene>
<dbReference type="AlphaFoldDB" id="A0AAW1TIQ8"/>
<organism evidence="2 3">
    <name type="scientific">Henosepilachna vigintioctopunctata</name>
    <dbReference type="NCBI Taxonomy" id="420089"/>
    <lineage>
        <taxon>Eukaryota</taxon>
        <taxon>Metazoa</taxon>
        <taxon>Ecdysozoa</taxon>
        <taxon>Arthropoda</taxon>
        <taxon>Hexapoda</taxon>
        <taxon>Insecta</taxon>
        <taxon>Pterygota</taxon>
        <taxon>Neoptera</taxon>
        <taxon>Endopterygota</taxon>
        <taxon>Coleoptera</taxon>
        <taxon>Polyphaga</taxon>
        <taxon>Cucujiformia</taxon>
        <taxon>Coccinelloidea</taxon>
        <taxon>Coccinellidae</taxon>
        <taxon>Epilachninae</taxon>
        <taxon>Epilachnini</taxon>
        <taxon>Henosepilachna</taxon>
    </lineage>
</organism>
<evidence type="ECO:0000256" key="1">
    <source>
        <dbReference type="SAM" id="Phobius"/>
    </source>
</evidence>